<keyword evidence="3" id="KW-1185">Reference proteome</keyword>
<name>A0A8J6FF13_ELECQ</name>
<dbReference type="EMBL" id="WNTK01000004">
    <property type="protein sequence ID" value="KAG9485580.1"/>
    <property type="molecule type" value="Genomic_DNA"/>
</dbReference>
<dbReference type="AlphaFoldDB" id="A0A8J6FF13"/>
<organism evidence="2 3">
    <name type="scientific">Eleutherodactylus coqui</name>
    <name type="common">Puerto Rican coqui</name>
    <dbReference type="NCBI Taxonomy" id="57060"/>
    <lineage>
        <taxon>Eukaryota</taxon>
        <taxon>Metazoa</taxon>
        <taxon>Chordata</taxon>
        <taxon>Craniata</taxon>
        <taxon>Vertebrata</taxon>
        <taxon>Euteleostomi</taxon>
        <taxon>Amphibia</taxon>
        <taxon>Batrachia</taxon>
        <taxon>Anura</taxon>
        <taxon>Neobatrachia</taxon>
        <taxon>Hyloidea</taxon>
        <taxon>Eleutherodactylidae</taxon>
        <taxon>Eleutherodactylinae</taxon>
        <taxon>Eleutherodactylus</taxon>
        <taxon>Eleutherodactylus</taxon>
    </lineage>
</organism>
<evidence type="ECO:0000313" key="2">
    <source>
        <dbReference type="EMBL" id="KAG9485580.1"/>
    </source>
</evidence>
<sequence>MHYSVVVFSFFFWHFTPYTYIYIAVFCVCGFSNRKMLFSPGVVRRLFYKSKTKKPAKMRDIHGVFRSIKKKLQKTA</sequence>
<comment type="caution">
    <text evidence="2">The sequence shown here is derived from an EMBL/GenBank/DDBJ whole genome shotgun (WGS) entry which is preliminary data.</text>
</comment>
<keyword evidence="1" id="KW-0472">Membrane</keyword>
<gene>
    <name evidence="2" type="ORF">GDO78_008586</name>
</gene>
<evidence type="ECO:0000313" key="3">
    <source>
        <dbReference type="Proteomes" id="UP000770717"/>
    </source>
</evidence>
<reference evidence="2" key="1">
    <citation type="thesis" date="2020" institute="ProQuest LLC" country="789 East Eisenhower Parkway, Ann Arbor, MI, USA">
        <title>Comparative Genomics and Chromosome Evolution.</title>
        <authorList>
            <person name="Mudd A.B."/>
        </authorList>
    </citation>
    <scope>NUCLEOTIDE SEQUENCE</scope>
    <source>
        <strain evidence="2">HN-11 Male</strain>
        <tissue evidence="2">Kidney and liver</tissue>
    </source>
</reference>
<keyword evidence="1" id="KW-1133">Transmembrane helix</keyword>
<proteinExistence type="predicted"/>
<evidence type="ECO:0000256" key="1">
    <source>
        <dbReference type="SAM" id="Phobius"/>
    </source>
</evidence>
<protein>
    <submittedName>
        <fullName evidence="2">Uncharacterized protein</fullName>
    </submittedName>
</protein>
<dbReference type="Proteomes" id="UP000770717">
    <property type="component" value="Unassembled WGS sequence"/>
</dbReference>
<feature type="transmembrane region" description="Helical" evidence="1">
    <location>
        <begin position="6"/>
        <end position="31"/>
    </location>
</feature>
<accession>A0A8J6FF13</accession>
<keyword evidence="1" id="KW-0812">Transmembrane</keyword>